<gene>
    <name evidence="8" type="ORF">PAHAL_7G075400</name>
</gene>
<dbReference type="Gramene" id="PAN37348">
    <property type="protein sequence ID" value="PAN37348"/>
    <property type="gene ID" value="PAHAL_7G075400"/>
</dbReference>
<evidence type="ECO:0000256" key="6">
    <source>
        <dbReference type="ARBA" id="ARBA00048679"/>
    </source>
</evidence>
<dbReference type="PANTHER" id="PTHR47976">
    <property type="entry name" value="G-TYPE LECTIN S-RECEPTOR-LIKE SERINE/THREONINE-PROTEIN KINASE SD2-5"/>
    <property type="match status" value="1"/>
</dbReference>
<keyword evidence="4" id="KW-0675">Receptor</keyword>
<dbReference type="InterPro" id="IPR051343">
    <property type="entry name" value="G-type_lectin_kinases/EP1-like"/>
</dbReference>
<evidence type="ECO:0000256" key="3">
    <source>
        <dbReference type="ARBA" id="ARBA00022729"/>
    </source>
</evidence>
<evidence type="ECO:0000256" key="4">
    <source>
        <dbReference type="ARBA" id="ARBA00023170"/>
    </source>
</evidence>
<dbReference type="EMBL" id="CM008052">
    <property type="protein sequence ID" value="PAN37348.2"/>
    <property type="molecule type" value="Genomic_DNA"/>
</dbReference>
<dbReference type="AlphaFoldDB" id="A0A2S3I5E4"/>
<comment type="subcellular location">
    <subcellularLocation>
        <location evidence="1">Membrane</location>
        <topology evidence="1">Single-pass type I membrane protein</topology>
    </subcellularLocation>
</comment>
<evidence type="ECO:0000256" key="7">
    <source>
        <dbReference type="SAM" id="SignalP"/>
    </source>
</evidence>
<dbReference type="Gene3D" id="2.90.10.10">
    <property type="entry name" value="Bulb-type lectin domain"/>
    <property type="match status" value="1"/>
</dbReference>
<evidence type="ECO:0000256" key="2">
    <source>
        <dbReference type="ARBA" id="ARBA00012513"/>
    </source>
</evidence>
<dbReference type="InterPro" id="IPR036426">
    <property type="entry name" value="Bulb-type_lectin_dom_sf"/>
</dbReference>
<dbReference type="Proteomes" id="UP000243499">
    <property type="component" value="Chromosome 7"/>
</dbReference>
<protein>
    <recommendedName>
        <fullName evidence="2">non-specific serine/threonine protein kinase</fullName>
        <ecNumber evidence="2">2.7.11.1</ecNumber>
    </recommendedName>
</protein>
<reference evidence="8" key="1">
    <citation type="submission" date="2018-04" db="EMBL/GenBank/DDBJ databases">
        <title>WGS assembly of Panicum hallii.</title>
        <authorList>
            <person name="Lovell J."/>
            <person name="Jenkins J."/>
            <person name="Lowry D."/>
            <person name="Mamidi S."/>
            <person name="Sreedasyam A."/>
            <person name="Weng X."/>
            <person name="Barry K."/>
            <person name="Bonette J."/>
            <person name="Campitelli B."/>
            <person name="Daum C."/>
            <person name="Gordon S."/>
            <person name="Gould B."/>
            <person name="Lipzen A."/>
            <person name="Macqueen A."/>
            <person name="Palacio-Mejia J."/>
            <person name="Plott C."/>
            <person name="Shakirov E."/>
            <person name="Shu S."/>
            <person name="Yoshinaga Y."/>
            <person name="Zane M."/>
            <person name="Rokhsar D."/>
            <person name="Grimwood J."/>
            <person name="Schmutz J."/>
            <person name="Juenger T."/>
        </authorList>
    </citation>
    <scope>NUCLEOTIDE SEQUENCE [LARGE SCALE GENOMIC DNA]</scope>
    <source>
        <strain evidence="8">FIL2</strain>
    </source>
</reference>
<name>A0A2S3I5E4_9POAL</name>
<evidence type="ECO:0000313" key="8">
    <source>
        <dbReference type="EMBL" id="PAN37348.2"/>
    </source>
</evidence>
<proteinExistence type="predicted"/>
<feature type="signal peptide" evidence="7">
    <location>
        <begin position="1"/>
        <end position="20"/>
    </location>
</feature>
<comment type="catalytic activity">
    <reaction evidence="5">
        <text>L-threonyl-[protein] + ATP = O-phospho-L-threonyl-[protein] + ADP + H(+)</text>
        <dbReference type="Rhea" id="RHEA:46608"/>
        <dbReference type="Rhea" id="RHEA-COMP:11060"/>
        <dbReference type="Rhea" id="RHEA-COMP:11605"/>
        <dbReference type="ChEBI" id="CHEBI:15378"/>
        <dbReference type="ChEBI" id="CHEBI:30013"/>
        <dbReference type="ChEBI" id="CHEBI:30616"/>
        <dbReference type="ChEBI" id="CHEBI:61977"/>
        <dbReference type="ChEBI" id="CHEBI:456216"/>
        <dbReference type="EC" id="2.7.11.1"/>
    </reaction>
</comment>
<dbReference type="GO" id="GO:0016020">
    <property type="term" value="C:membrane"/>
    <property type="evidence" value="ECO:0007669"/>
    <property type="project" value="UniProtKB-SubCell"/>
</dbReference>
<sequence>MAPLLLLSLLLLLSSTSLQAQQNITLGSSLVPEGPSSFWLSPSGNFAFGFRAIEGNASFYLLAIWFDKTSDKTVAWYAKTTDPDPALVQVSSGSRLQLNSNGVLSLQDPTGTEMDLPNGRASKTLQIPSCFLRCSPQE</sequence>
<evidence type="ECO:0000256" key="5">
    <source>
        <dbReference type="ARBA" id="ARBA00047899"/>
    </source>
</evidence>
<dbReference type="PANTHER" id="PTHR47976:SF108">
    <property type="entry name" value="G-TYPE LECTIN S-RECEPTOR-LIKE SERINE_THREONINE-PROTEIN KINASE LECRK1"/>
    <property type="match status" value="1"/>
</dbReference>
<dbReference type="EC" id="2.7.11.1" evidence="2"/>
<dbReference type="GO" id="GO:0004674">
    <property type="term" value="F:protein serine/threonine kinase activity"/>
    <property type="evidence" value="ECO:0007669"/>
    <property type="project" value="UniProtKB-EC"/>
</dbReference>
<evidence type="ECO:0000256" key="1">
    <source>
        <dbReference type="ARBA" id="ARBA00004479"/>
    </source>
</evidence>
<comment type="catalytic activity">
    <reaction evidence="6">
        <text>L-seryl-[protein] + ATP = O-phospho-L-seryl-[protein] + ADP + H(+)</text>
        <dbReference type="Rhea" id="RHEA:17989"/>
        <dbReference type="Rhea" id="RHEA-COMP:9863"/>
        <dbReference type="Rhea" id="RHEA-COMP:11604"/>
        <dbReference type="ChEBI" id="CHEBI:15378"/>
        <dbReference type="ChEBI" id="CHEBI:29999"/>
        <dbReference type="ChEBI" id="CHEBI:30616"/>
        <dbReference type="ChEBI" id="CHEBI:83421"/>
        <dbReference type="ChEBI" id="CHEBI:456216"/>
        <dbReference type="EC" id="2.7.11.1"/>
    </reaction>
</comment>
<accession>A0A2S3I5E4</accession>
<keyword evidence="3 7" id="KW-0732">Signal</keyword>
<organism evidence="8">
    <name type="scientific">Panicum hallii</name>
    <dbReference type="NCBI Taxonomy" id="206008"/>
    <lineage>
        <taxon>Eukaryota</taxon>
        <taxon>Viridiplantae</taxon>
        <taxon>Streptophyta</taxon>
        <taxon>Embryophyta</taxon>
        <taxon>Tracheophyta</taxon>
        <taxon>Spermatophyta</taxon>
        <taxon>Magnoliopsida</taxon>
        <taxon>Liliopsida</taxon>
        <taxon>Poales</taxon>
        <taxon>Poaceae</taxon>
        <taxon>PACMAD clade</taxon>
        <taxon>Panicoideae</taxon>
        <taxon>Panicodae</taxon>
        <taxon>Paniceae</taxon>
        <taxon>Panicinae</taxon>
        <taxon>Panicum</taxon>
        <taxon>Panicum sect. Panicum</taxon>
    </lineage>
</organism>
<feature type="chain" id="PRO_5015615989" description="non-specific serine/threonine protein kinase" evidence="7">
    <location>
        <begin position="21"/>
        <end position="138"/>
    </location>
</feature>